<comment type="caution">
    <text evidence="1">The sequence shown here is derived from an EMBL/GenBank/DDBJ whole genome shotgun (WGS) entry which is preliminary data.</text>
</comment>
<sequence>MSNGTEFIVKMLHDDDHIGVKAGEEYAAIRYWLDPGAKVSLLRRVLDGWEPECNQYFHCVEFIRWASSS</sequence>
<dbReference type="EMBL" id="BAAAMN010000014">
    <property type="protein sequence ID" value="GAA2031057.1"/>
    <property type="molecule type" value="Genomic_DNA"/>
</dbReference>
<keyword evidence="2" id="KW-1185">Reference proteome</keyword>
<organism evidence="1 2">
    <name type="scientific">Yaniella flava</name>
    <dbReference type="NCBI Taxonomy" id="287930"/>
    <lineage>
        <taxon>Bacteria</taxon>
        <taxon>Bacillati</taxon>
        <taxon>Actinomycetota</taxon>
        <taxon>Actinomycetes</taxon>
        <taxon>Micrococcales</taxon>
        <taxon>Micrococcaceae</taxon>
        <taxon>Yaniella</taxon>
    </lineage>
</organism>
<name>A0ABP5FRF2_9MICC</name>
<dbReference type="Proteomes" id="UP001501461">
    <property type="component" value="Unassembled WGS sequence"/>
</dbReference>
<gene>
    <name evidence="1" type="ORF">GCM10009720_09170</name>
</gene>
<evidence type="ECO:0000313" key="2">
    <source>
        <dbReference type="Proteomes" id="UP001501461"/>
    </source>
</evidence>
<proteinExistence type="predicted"/>
<protein>
    <submittedName>
        <fullName evidence="1">Uncharacterized protein</fullName>
    </submittedName>
</protein>
<evidence type="ECO:0000313" key="1">
    <source>
        <dbReference type="EMBL" id="GAA2031057.1"/>
    </source>
</evidence>
<accession>A0ABP5FRF2</accession>
<reference evidence="2" key="1">
    <citation type="journal article" date="2019" name="Int. J. Syst. Evol. Microbiol.">
        <title>The Global Catalogue of Microorganisms (GCM) 10K type strain sequencing project: providing services to taxonomists for standard genome sequencing and annotation.</title>
        <authorList>
            <consortium name="The Broad Institute Genomics Platform"/>
            <consortium name="The Broad Institute Genome Sequencing Center for Infectious Disease"/>
            <person name="Wu L."/>
            <person name="Ma J."/>
        </authorList>
    </citation>
    <scope>NUCLEOTIDE SEQUENCE [LARGE SCALE GENOMIC DNA]</scope>
    <source>
        <strain evidence="2">JCM 13595</strain>
    </source>
</reference>